<dbReference type="Gene3D" id="1.10.1660.10">
    <property type="match status" value="1"/>
</dbReference>
<dbReference type="InterPro" id="IPR000551">
    <property type="entry name" value="MerR-type_HTH_dom"/>
</dbReference>
<dbReference type="InterPro" id="IPR009061">
    <property type="entry name" value="DNA-bd_dom_put_sf"/>
</dbReference>
<dbReference type="PROSITE" id="PS50937">
    <property type="entry name" value="HTH_MERR_2"/>
    <property type="match status" value="1"/>
</dbReference>
<dbReference type="SUPFAM" id="SSF46955">
    <property type="entry name" value="Putative DNA-binding domain"/>
    <property type="match status" value="1"/>
</dbReference>
<dbReference type="NCBIfam" id="TIGR02047">
    <property type="entry name" value="CadR-PbrR"/>
    <property type="match status" value="1"/>
</dbReference>
<reference evidence="3 4" key="1">
    <citation type="submission" date="2019-03" db="EMBL/GenBank/DDBJ databases">
        <title>Genomic Encyclopedia of Type Strains, Phase IV (KMG-IV): sequencing the most valuable type-strain genomes for metagenomic binning, comparative biology and taxonomic classification.</title>
        <authorList>
            <person name="Goeker M."/>
        </authorList>
    </citation>
    <scope>NUCLEOTIDE SEQUENCE [LARGE SCALE GENOMIC DNA]</scope>
    <source>
        <strain evidence="3 4">DSM 28679</strain>
    </source>
</reference>
<comment type="caution">
    <text evidence="3">The sequence shown here is derived from an EMBL/GenBank/DDBJ whole genome shotgun (WGS) entry which is preliminary data.</text>
</comment>
<proteinExistence type="predicted"/>
<keyword evidence="4" id="KW-1185">Reference proteome</keyword>
<feature type="domain" description="HTH merR-type" evidence="2">
    <location>
        <begin position="1"/>
        <end position="69"/>
    </location>
</feature>
<dbReference type="InterPro" id="IPR047057">
    <property type="entry name" value="MerR_fam"/>
</dbReference>
<dbReference type="PANTHER" id="PTHR30204:SF92">
    <property type="entry name" value="HTH-TYPE TRANSCRIPTIONAL REGULATOR ZNTR"/>
    <property type="match status" value="1"/>
</dbReference>
<protein>
    <submittedName>
        <fullName evidence="3">Cd(II)/Pb(II)-responsive transcriptional regulator</fullName>
    </submittedName>
</protein>
<dbReference type="PRINTS" id="PR00040">
    <property type="entry name" value="HTHMERR"/>
</dbReference>
<dbReference type="Pfam" id="PF13411">
    <property type="entry name" value="MerR_1"/>
    <property type="match status" value="1"/>
</dbReference>
<dbReference type="CDD" id="cd04784">
    <property type="entry name" value="HTH_CadR-PbrR"/>
    <property type="match status" value="1"/>
</dbReference>
<dbReference type="InterPro" id="IPR011791">
    <property type="entry name" value="CadR-PbrR"/>
</dbReference>
<evidence type="ECO:0000313" key="4">
    <source>
        <dbReference type="Proteomes" id="UP000294575"/>
    </source>
</evidence>
<dbReference type="SMART" id="SM00422">
    <property type="entry name" value="HTH_MERR"/>
    <property type="match status" value="1"/>
</dbReference>
<dbReference type="RefSeq" id="WP_101496381.1">
    <property type="nucleotide sequence ID" value="NZ_LNJZ01000005.1"/>
</dbReference>
<dbReference type="EMBL" id="SNYK01000014">
    <property type="protein sequence ID" value="TDQ36180.1"/>
    <property type="molecule type" value="Genomic_DNA"/>
</dbReference>
<organism evidence="3 4">
    <name type="scientific">Thiopseudomonas denitrificans</name>
    <dbReference type="NCBI Taxonomy" id="1501432"/>
    <lineage>
        <taxon>Bacteria</taxon>
        <taxon>Pseudomonadati</taxon>
        <taxon>Pseudomonadota</taxon>
        <taxon>Gammaproteobacteria</taxon>
        <taxon>Pseudomonadales</taxon>
        <taxon>Pseudomonadaceae</taxon>
        <taxon>Thiopseudomonas</taxon>
    </lineage>
</organism>
<keyword evidence="1" id="KW-0238">DNA-binding</keyword>
<dbReference type="GO" id="GO:0045893">
    <property type="term" value="P:positive regulation of DNA-templated transcription"/>
    <property type="evidence" value="ECO:0007669"/>
    <property type="project" value="InterPro"/>
</dbReference>
<dbReference type="Proteomes" id="UP000294575">
    <property type="component" value="Unassembled WGS sequence"/>
</dbReference>
<dbReference type="GO" id="GO:0046872">
    <property type="term" value="F:metal ion binding"/>
    <property type="evidence" value="ECO:0007669"/>
    <property type="project" value="InterPro"/>
</dbReference>
<evidence type="ECO:0000259" key="2">
    <source>
        <dbReference type="PROSITE" id="PS50937"/>
    </source>
</evidence>
<sequence>MRIGELARQAGIPVETIRYYEREQLLPEPARTAANYRHYGQPQLERLLFIRQCRALDLSLQEIRALLEVRDNPAGTCLTANQVLDEHIGHVEARIRELQELARQLHTLRALCLDEHPAAECGILQGLAHDPLPAVTPSTTHVK</sequence>
<dbReference type="GO" id="GO:0003677">
    <property type="term" value="F:DNA binding"/>
    <property type="evidence" value="ECO:0007669"/>
    <property type="project" value="UniProtKB-KW"/>
</dbReference>
<dbReference type="AlphaFoldDB" id="A0A4R6TRI6"/>
<evidence type="ECO:0000313" key="3">
    <source>
        <dbReference type="EMBL" id="TDQ36180.1"/>
    </source>
</evidence>
<accession>A0A4R6TRI6</accession>
<dbReference type="GO" id="GO:0003700">
    <property type="term" value="F:DNA-binding transcription factor activity"/>
    <property type="evidence" value="ECO:0007669"/>
    <property type="project" value="InterPro"/>
</dbReference>
<gene>
    <name evidence="3" type="ORF">DFQ45_11447</name>
</gene>
<dbReference type="OrthoDB" id="9808480at2"/>
<name>A0A4R6TRI6_9GAMM</name>
<evidence type="ECO:0000256" key="1">
    <source>
        <dbReference type="ARBA" id="ARBA00023125"/>
    </source>
</evidence>
<dbReference type="PANTHER" id="PTHR30204">
    <property type="entry name" value="REDOX-CYCLING DRUG-SENSING TRANSCRIPTIONAL ACTIVATOR SOXR"/>
    <property type="match status" value="1"/>
</dbReference>